<keyword evidence="6 10" id="KW-0472">Membrane</keyword>
<dbReference type="InterPro" id="IPR000337">
    <property type="entry name" value="GPCR_3"/>
</dbReference>
<feature type="transmembrane region" description="Helical" evidence="10">
    <location>
        <begin position="181"/>
        <end position="201"/>
    </location>
</feature>
<feature type="transmembrane region" description="Helical" evidence="10">
    <location>
        <begin position="369"/>
        <end position="392"/>
    </location>
</feature>
<dbReference type="InterPro" id="IPR017979">
    <property type="entry name" value="GPCR_3_CS"/>
</dbReference>
<comment type="subcellular location">
    <subcellularLocation>
        <location evidence="1">Cell membrane</location>
        <topology evidence="1">Multi-pass membrane protein</topology>
    </subcellularLocation>
</comment>
<dbReference type="PANTHER" id="PTHR24061:SF599">
    <property type="entry name" value="G-PROTEIN COUPLED RECEPTORS FAMILY 3 PROFILE DOMAIN-CONTAINING PROTEIN"/>
    <property type="match status" value="1"/>
</dbReference>
<evidence type="ECO:0000256" key="7">
    <source>
        <dbReference type="ARBA" id="ARBA00023170"/>
    </source>
</evidence>
<dbReference type="PRINTS" id="PR01535">
    <property type="entry name" value="VOMERONASL2R"/>
</dbReference>
<dbReference type="AlphaFoldDB" id="A0A670J677"/>
<dbReference type="Pfam" id="PF00003">
    <property type="entry name" value="7tm_3"/>
    <property type="match status" value="1"/>
</dbReference>
<dbReference type="PRINTS" id="PR00248">
    <property type="entry name" value="GPCRMGR"/>
</dbReference>
<organism evidence="12 13">
    <name type="scientific">Podarcis muralis</name>
    <name type="common">Wall lizard</name>
    <name type="synonym">Lacerta muralis</name>
    <dbReference type="NCBI Taxonomy" id="64176"/>
    <lineage>
        <taxon>Eukaryota</taxon>
        <taxon>Metazoa</taxon>
        <taxon>Chordata</taxon>
        <taxon>Craniata</taxon>
        <taxon>Vertebrata</taxon>
        <taxon>Euteleostomi</taxon>
        <taxon>Lepidosauria</taxon>
        <taxon>Squamata</taxon>
        <taxon>Bifurcata</taxon>
        <taxon>Unidentata</taxon>
        <taxon>Episquamata</taxon>
        <taxon>Laterata</taxon>
        <taxon>Lacertibaenia</taxon>
        <taxon>Lacertidae</taxon>
        <taxon>Podarcis</taxon>
    </lineage>
</organism>
<dbReference type="InterPro" id="IPR004073">
    <property type="entry name" value="GPCR_3_vmron_rcpt_2"/>
</dbReference>
<keyword evidence="4 10" id="KW-1133">Transmembrane helix</keyword>
<evidence type="ECO:0000256" key="1">
    <source>
        <dbReference type="ARBA" id="ARBA00004651"/>
    </source>
</evidence>
<dbReference type="InterPro" id="IPR001828">
    <property type="entry name" value="ANF_lig-bd_rcpt"/>
</dbReference>
<protein>
    <recommendedName>
        <fullName evidence="11">G-protein coupled receptors family 3 profile domain-containing protein</fullName>
    </recommendedName>
</protein>
<dbReference type="PROSITE" id="PS00981">
    <property type="entry name" value="G_PROTEIN_RECEP_F3_3"/>
    <property type="match status" value="1"/>
</dbReference>
<proteinExistence type="predicted"/>
<evidence type="ECO:0000256" key="3">
    <source>
        <dbReference type="ARBA" id="ARBA00022692"/>
    </source>
</evidence>
<evidence type="ECO:0000313" key="12">
    <source>
        <dbReference type="Ensembl" id="ENSPMRP00000019761.1"/>
    </source>
</evidence>
<evidence type="ECO:0000256" key="9">
    <source>
        <dbReference type="ARBA" id="ARBA00023224"/>
    </source>
</evidence>
<keyword evidence="2" id="KW-1003">Cell membrane</keyword>
<reference evidence="12 13" key="1">
    <citation type="journal article" date="2019" name="Proc. Natl. Acad. Sci. U.S.A.">
        <title>Regulatory changes in pterin and carotenoid genes underlie balanced color polymorphisms in the wall lizard.</title>
        <authorList>
            <person name="Andrade P."/>
            <person name="Pinho C."/>
            <person name="Perez I de Lanuza G."/>
            <person name="Afonso S."/>
            <person name="Brejcha J."/>
            <person name="Rubin C.J."/>
            <person name="Wallerman O."/>
            <person name="Pereira P."/>
            <person name="Sabatino S.J."/>
            <person name="Bellati A."/>
            <person name="Pellitteri-Rosa D."/>
            <person name="Bosakova Z."/>
            <person name="Bunikis I."/>
            <person name="Carretero M.A."/>
            <person name="Feiner N."/>
            <person name="Marsik P."/>
            <person name="Pauperio F."/>
            <person name="Salvi D."/>
            <person name="Soler L."/>
            <person name="While G.M."/>
            <person name="Uller T."/>
            <person name="Font E."/>
            <person name="Andersson L."/>
            <person name="Carneiro M."/>
        </authorList>
    </citation>
    <scope>NUCLEOTIDE SEQUENCE</scope>
</reference>
<dbReference type="InterPro" id="IPR000068">
    <property type="entry name" value="GPCR_3_Ca_sens_rcpt-rel"/>
</dbReference>
<feature type="transmembrane region" description="Helical" evidence="10">
    <location>
        <begin position="250"/>
        <end position="274"/>
    </location>
</feature>
<keyword evidence="8" id="KW-0325">Glycoprotein</keyword>
<dbReference type="GeneTree" id="ENSGT00950000182788"/>
<keyword evidence="7" id="KW-0675">Receptor</keyword>
<dbReference type="Proteomes" id="UP000472272">
    <property type="component" value="Chromosome 13"/>
</dbReference>
<dbReference type="SUPFAM" id="SSF53822">
    <property type="entry name" value="Periplasmic binding protein-like I"/>
    <property type="match status" value="1"/>
</dbReference>
<sequence>MTYQNTLKLLCGQDKIVPNYTCDTEKKMVTIIGGLDLETSLHIATILGTYKTPQVTYSLFAPTVNDRAKLPFLYQMVPHEAYQYEGIVQLLLHFQWNWVGLIATADDKDMDDCFACQEALYPNSNKNGCLPKDLHFLSFVEPLGISLAILALTFSAATVLVLGIFIKHRKTPIVKANNENLTYTLLISLLLCFLCSLLFIGRPQLLPCYLRQTAFGVVFSMSISSILVKTLTVVLAFMATKPTSQIRKWIGNRFSISLVLCCSSIQASICMIWLCADPPFPNLDMHSLPEEIIVECHEGSTNMFYYILGYMGLLAFVSFTVAFFARKLPDTFNEAKFITFSMLVFFSVWVSFVPAYLSTKGKYMVAAEIFSILASSAGLLGCVFSPKVYIILLRPELNRREQLIRSNKKKINI</sequence>
<evidence type="ECO:0000259" key="11">
    <source>
        <dbReference type="PROSITE" id="PS50259"/>
    </source>
</evidence>
<dbReference type="Gene3D" id="3.40.50.2300">
    <property type="match status" value="2"/>
</dbReference>
<evidence type="ECO:0000256" key="6">
    <source>
        <dbReference type="ARBA" id="ARBA00023136"/>
    </source>
</evidence>
<evidence type="ECO:0000256" key="5">
    <source>
        <dbReference type="ARBA" id="ARBA00023040"/>
    </source>
</evidence>
<dbReference type="InterPro" id="IPR017978">
    <property type="entry name" value="GPCR_3_C"/>
</dbReference>
<reference evidence="12" key="3">
    <citation type="submission" date="2025-09" db="UniProtKB">
        <authorList>
            <consortium name="Ensembl"/>
        </authorList>
    </citation>
    <scope>IDENTIFICATION</scope>
</reference>
<feature type="transmembrane region" description="Helical" evidence="10">
    <location>
        <begin position="303"/>
        <end position="325"/>
    </location>
</feature>
<dbReference type="PANTHER" id="PTHR24061">
    <property type="entry name" value="CALCIUM-SENSING RECEPTOR-RELATED"/>
    <property type="match status" value="1"/>
</dbReference>
<evidence type="ECO:0000256" key="4">
    <source>
        <dbReference type="ARBA" id="ARBA00022989"/>
    </source>
</evidence>
<dbReference type="GO" id="GO:0005886">
    <property type="term" value="C:plasma membrane"/>
    <property type="evidence" value="ECO:0007669"/>
    <property type="project" value="UniProtKB-SubCell"/>
</dbReference>
<keyword evidence="3 10" id="KW-0812">Transmembrane</keyword>
<keyword evidence="13" id="KW-1185">Reference proteome</keyword>
<dbReference type="OMA" id="CHEGSTN"/>
<evidence type="ECO:0000256" key="10">
    <source>
        <dbReference type="SAM" id="Phobius"/>
    </source>
</evidence>
<evidence type="ECO:0000313" key="13">
    <source>
        <dbReference type="Proteomes" id="UP000472272"/>
    </source>
</evidence>
<dbReference type="Pfam" id="PF01094">
    <property type="entry name" value="ANF_receptor"/>
    <property type="match status" value="1"/>
</dbReference>
<feature type="domain" description="G-protein coupled receptors family 3 profile" evidence="11">
    <location>
        <begin position="143"/>
        <end position="407"/>
    </location>
</feature>
<keyword evidence="9" id="KW-0807">Transducer</keyword>
<dbReference type="CDD" id="cd15283">
    <property type="entry name" value="7tmC_V2R_pheromone"/>
    <property type="match status" value="1"/>
</dbReference>
<name>A0A670J677_PODMU</name>
<dbReference type="Ensembl" id="ENSPMRT00000020991.1">
    <property type="protein sequence ID" value="ENSPMRP00000019761.1"/>
    <property type="gene ID" value="ENSPMRG00000012893.1"/>
</dbReference>
<feature type="transmembrane region" description="Helical" evidence="10">
    <location>
        <begin position="213"/>
        <end position="238"/>
    </location>
</feature>
<keyword evidence="5" id="KW-0297">G-protein coupled receptor</keyword>
<dbReference type="GO" id="GO:0004930">
    <property type="term" value="F:G protein-coupled receptor activity"/>
    <property type="evidence" value="ECO:0007669"/>
    <property type="project" value="UniProtKB-KW"/>
</dbReference>
<dbReference type="InterPro" id="IPR028082">
    <property type="entry name" value="Peripla_BP_I"/>
</dbReference>
<accession>A0A670J677</accession>
<feature type="transmembrane region" description="Helical" evidence="10">
    <location>
        <begin position="337"/>
        <end position="357"/>
    </location>
</feature>
<evidence type="ECO:0000256" key="2">
    <source>
        <dbReference type="ARBA" id="ARBA00022475"/>
    </source>
</evidence>
<feature type="transmembrane region" description="Helical" evidence="10">
    <location>
        <begin position="143"/>
        <end position="166"/>
    </location>
</feature>
<dbReference type="PROSITE" id="PS50259">
    <property type="entry name" value="G_PROTEIN_RECEP_F3_4"/>
    <property type="match status" value="1"/>
</dbReference>
<evidence type="ECO:0000256" key="8">
    <source>
        <dbReference type="ARBA" id="ARBA00023180"/>
    </source>
</evidence>
<reference evidence="12" key="2">
    <citation type="submission" date="2025-08" db="UniProtKB">
        <authorList>
            <consortium name="Ensembl"/>
        </authorList>
    </citation>
    <scope>IDENTIFICATION</scope>
</reference>